<dbReference type="AlphaFoldDB" id="A0A1Z3N493"/>
<protein>
    <submittedName>
        <fullName evidence="2">CoA-binding protein</fullName>
    </submittedName>
</protein>
<feature type="domain" description="CoA-binding" evidence="1">
    <location>
        <begin position="11"/>
        <end position="106"/>
    </location>
</feature>
<dbReference type="SUPFAM" id="SSF51735">
    <property type="entry name" value="NAD(P)-binding Rossmann-fold domains"/>
    <property type="match status" value="1"/>
</dbReference>
<accession>A0A1Z3N493</accession>
<dbReference type="Gene3D" id="3.40.50.720">
    <property type="entry name" value="NAD(P)-binding Rossmann-like Domain"/>
    <property type="match status" value="1"/>
</dbReference>
<dbReference type="RefSeq" id="WP_088563940.1">
    <property type="nucleotide sequence ID" value="NZ_CP020946.1"/>
</dbReference>
<evidence type="ECO:0000313" key="3">
    <source>
        <dbReference type="Proteomes" id="UP000197003"/>
    </source>
</evidence>
<dbReference type="PANTHER" id="PTHR33303:SF2">
    <property type="entry name" value="COA-BINDING DOMAIN-CONTAINING PROTEIN"/>
    <property type="match status" value="1"/>
</dbReference>
<dbReference type="OrthoDB" id="5298149at2"/>
<name>A0A1Z3N493_BDEBC</name>
<gene>
    <name evidence="2" type="ORF">B9G79_01285</name>
</gene>
<dbReference type="InterPro" id="IPR036291">
    <property type="entry name" value="NAD(P)-bd_dom_sf"/>
</dbReference>
<organism evidence="2 3">
    <name type="scientific">Bdellovibrio bacteriovorus</name>
    <dbReference type="NCBI Taxonomy" id="959"/>
    <lineage>
        <taxon>Bacteria</taxon>
        <taxon>Pseudomonadati</taxon>
        <taxon>Bdellovibrionota</taxon>
        <taxon>Bdellovibrionia</taxon>
        <taxon>Bdellovibrionales</taxon>
        <taxon>Pseudobdellovibrionaceae</taxon>
        <taxon>Bdellovibrio</taxon>
    </lineage>
</organism>
<evidence type="ECO:0000313" key="2">
    <source>
        <dbReference type="EMBL" id="ASD62290.1"/>
    </source>
</evidence>
<dbReference type="Pfam" id="PF13380">
    <property type="entry name" value="CoA_binding_2"/>
    <property type="match status" value="1"/>
</dbReference>
<dbReference type="Proteomes" id="UP000197003">
    <property type="component" value="Chromosome"/>
</dbReference>
<dbReference type="PANTHER" id="PTHR33303">
    <property type="entry name" value="CYTOPLASMIC PROTEIN-RELATED"/>
    <property type="match status" value="1"/>
</dbReference>
<dbReference type="EMBL" id="CP020946">
    <property type="protein sequence ID" value="ASD62290.1"/>
    <property type="molecule type" value="Genomic_DNA"/>
</dbReference>
<dbReference type="InterPro" id="IPR003781">
    <property type="entry name" value="CoA-bd"/>
</dbReference>
<dbReference type="SMART" id="SM00881">
    <property type="entry name" value="CoA_binding"/>
    <property type="match status" value="1"/>
</dbReference>
<proteinExistence type="predicted"/>
<sequence>MNVKDSEFKALLEKYKKFSVYGLSPDATKASHYVPAYMRDHGWDMVGTYPKKHEAGGFKIYNSLAEVPAEYRKFVDVFRSSDRIDEVVDEALAVGGVEVLWLQLGITNPEAEARAEKAGLKVVSNRCLIIEHKKYF</sequence>
<evidence type="ECO:0000259" key="1">
    <source>
        <dbReference type="SMART" id="SM00881"/>
    </source>
</evidence>
<reference evidence="2 3" key="1">
    <citation type="submission" date="2017-04" db="EMBL/GenBank/DDBJ databases">
        <title>Whole genome sequence of Bdellovibrio bacteriovorus strain SSB218315.</title>
        <authorList>
            <person name="Oyedara O."/>
            <person name="Rodriguez-Perez M.A."/>
        </authorList>
    </citation>
    <scope>NUCLEOTIDE SEQUENCE [LARGE SCALE GENOMIC DNA]</scope>
    <source>
        <strain evidence="2 3">SSB218315</strain>
    </source>
</reference>